<dbReference type="Proteomes" id="UP000198859">
    <property type="component" value="Chromosome I"/>
</dbReference>
<dbReference type="AlphaFoldDB" id="A0A1H1LQX5"/>
<organism evidence="1 2">
    <name type="scientific">Nocardioides scoriae</name>
    <dbReference type="NCBI Taxonomy" id="642780"/>
    <lineage>
        <taxon>Bacteria</taxon>
        <taxon>Bacillati</taxon>
        <taxon>Actinomycetota</taxon>
        <taxon>Actinomycetes</taxon>
        <taxon>Propionibacteriales</taxon>
        <taxon>Nocardioidaceae</taxon>
        <taxon>Nocardioides</taxon>
    </lineage>
</organism>
<dbReference type="EMBL" id="LT629757">
    <property type="protein sequence ID" value="SDR76961.1"/>
    <property type="molecule type" value="Genomic_DNA"/>
</dbReference>
<accession>A0A1H1LQX5</accession>
<dbReference type="RefSeq" id="WP_091725366.1">
    <property type="nucleotide sequence ID" value="NZ_LT629757.1"/>
</dbReference>
<evidence type="ECO:0000313" key="1">
    <source>
        <dbReference type="EMBL" id="SDR76961.1"/>
    </source>
</evidence>
<name>A0A1H1LQX5_9ACTN</name>
<protein>
    <submittedName>
        <fullName evidence="1">TLP18.3, Psb32 and MOLO-1 founding protein of phosphatase</fullName>
    </submittedName>
</protein>
<reference evidence="2" key="1">
    <citation type="submission" date="2016-10" db="EMBL/GenBank/DDBJ databases">
        <authorList>
            <person name="Varghese N."/>
            <person name="Submissions S."/>
        </authorList>
    </citation>
    <scope>NUCLEOTIDE SEQUENCE [LARGE SCALE GENOMIC DNA]</scope>
    <source>
        <strain evidence="2">DSM 22127</strain>
    </source>
</reference>
<dbReference type="OrthoDB" id="3214027at2"/>
<gene>
    <name evidence="1" type="ORF">SAMN04488570_0326</name>
</gene>
<keyword evidence="2" id="KW-1185">Reference proteome</keyword>
<dbReference type="Pfam" id="PF17174">
    <property type="entry name" value="DUF5130"/>
    <property type="match status" value="1"/>
</dbReference>
<dbReference type="STRING" id="642780.SAMN04488570_0326"/>
<dbReference type="InterPro" id="IPR033437">
    <property type="entry name" value="DUF5130"/>
</dbReference>
<dbReference type="Gene3D" id="3.10.310.50">
    <property type="match status" value="1"/>
</dbReference>
<proteinExistence type="predicted"/>
<evidence type="ECO:0000313" key="2">
    <source>
        <dbReference type="Proteomes" id="UP000198859"/>
    </source>
</evidence>
<sequence>MPAGEFNAAQQAEIDRAIRTAETTCRFEFSVYVGAAQGETRPFAQRLHAALNNPARSVLILVDPAARRLEVVTGEVVRRSLDDGAVRLAVAGMQSAFASGDVVAGVKHGVNQLAEAARAPRSLHGS</sequence>